<gene>
    <name evidence="2" type="ORF">MG3_02631</name>
</gene>
<reference evidence="2 3" key="1">
    <citation type="submission" date="2013-12" db="EMBL/GenBank/DDBJ databases">
        <title>The Genome Sequence of Candida albicans P78048.</title>
        <authorList>
            <consortium name="The Broad Institute Genome Sequencing Platform"/>
            <consortium name="The Broad Institute Genome Sequencing Center for Infectious Disease"/>
            <person name="Cuomo C."/>
            <person name="Bennett R."/>
            <person name="Hirakawa M."/>
            <person name="Noverr M."/>
            <person name="Mitchell A."/>
            <person name="Young S.K."/>
            <person name="Zeng Q."/>
            <person name="Gargeya S."/>
            <person name="Fitzgerald M."/>
            <person name="Abouelleil A."/>
            <person name="Alvarado L."/>
            <person name="Berlin A.M."/>
            <person name="Chapman S.B."/>
            <person name="Dewar J."/>
            <person name="Goldberg J."/>
            <person name="Griggs A."/>
            <person name="Gujja S."/>
            <person name="Hansen M."/>
            <person name="Howarth C."/>
            <person name="Imamovic A."/>
            <person name="Larimer J."/>
            <person name="McCowan C."/>
            <person name="Murphy C."/>
            <person name="Pearson M."/>
            <person name="Priest M."/>
            <person name="Roberts A."/>
            <person name="Saif S."/>
            <person name="Shea T."/>
            <person name="Sykes S."/>
            <person name="Wortman J."/>
            <person name="Nusbaum C."/>
            <person name="Birren B."/>
        </authorList>
    </citation>
    <scope>NUCLEOTIDE SEQUENCE [LARGE SCALE GENOMIC DNA]</scope>
    <source>
        <strain evidence="2 3">P78048</strain>
    </source>
</reference>
<comment type="caution">
    <text evidence="2">The sequence shown here is derived from an EMBL/GenBank/DDBJ whole genome shotgun (WGS) entry which is preliminary data.</text>
</comment>
<feature type="transmembrane region" description="Helical" evidence="1">
    <location>
        <begin position="14"/>
        <end position="35"/>
    </location>
</feature>
<dbReference type="Proteomes" id="UP000030161">
    <property type="component" value="Unassembled WGS sequence"/>
</dbReference>
<dbReference type="EMBL" id="AJIX01000015">
    <property type="protein sequence ID" value="KGR12552.1"/>
    <property type="molecule type" value="Genomic_DNA"/>
</dbReference>
<keyword evidence="1" id="KW-0812">Transmembrane</keyword>
<keyword evidence="1" id="KW-0472">Membrane</keyword>
<name>A0AB34PTQ0_CANAX</name>
<dbReference type="AlphaFoldDB" id="A0AB34PTQ0"/>
<proteinExistence type="predicted"/>
<evidence type="ECO:0000313" key="3">
    <source>
        <dbReference type="Proteomes" id="UP000030161"/>
    </source>
</evidence>
<organism evidence="2 3">
    <name type="scientific">Candida albicans P78048</name>
    <dbReference type="NCBI Taxonomy" id="1094989"/>
    <lineage>
        <taxon>Eukaryota</taxon>
        <taxon>Fungi</taxon>
        <taxon>Dikarya</taxon>
        <taxon>Ascomycota</taxon>
        <taxon>Saccharomycotina</taxon>
        <taxon>Pichiomycetes</taxon>
        <taxon>Debaryomycetaceae</taxon>
        <taxon>Candida/Lodderomyces clade</taxon>
        <taxon>Candida</taxon>
    </lineage>
</organism>
<accession>A0AB34PTQ0</accession>
<protein>
    <submittedName>
        <fullName evidence="2">Uncharacterized protein</fullName>
    </submittedName>
</protein>
<evidence type="ECO:0000313" key="2">
    <source>
        <dbReference type="EMBL" id="KGR12552.1"/>
    </source>
</evidence>
<sequence>MIPALQKLKNLQLLLWQCLRPQLLKIILLLLFILWKT</sequence>
<keyword evidence="1" id="KW-1133">Transmembrane helix</keyword>
<evidence type="ECO:0000256" key="1">
    <source>
        <dbReference type="SAM" id="Phobius"/>
    </source>
</evidence>